<name>A0AAE1DN83_9GAST</name>
<dbReference type="AlphaFoldDB" id="A0AAE1DN83"/>
<organism evidence="1 2">
    <name type="scientific">Elysia crispata</name>
    <name type="common">lettuce slug</name>
    <dbReference type="NCBI Taxonomy" id="231223"/>
    <lineage>
        <taxon>Eukaryota</taxon>
        <taxon>Metazoa</taxon>
        <taxon>Spiralia</taxon>
        <taxon>Lophotrochozoa</taxon>
        <taxon>Mollusca</taxon>
        <taxon>Gastropoda</taxon>
        <taxon>Heterobranchia</taxon>
        <taxon>Euthyneura</taxon>
        <taxon>Panpulmonata</taxon>
        <taxon>Sacoglossa</taxon>
        <taxon>Placobranchoidea</taxon>
        <taxon>Plakobranchidae</taxon>
        <taxon>Elysia</taxon>
    </lineage>
</organism>
<reference evidence="1" key="1">
    <citation type="journal article" date="2023" name="G3 (Bethesda)">
        <title>A reference genome for the long-term kleptoplast-retaining sea slug Elysia crispata morphotype clarki.</title>
        <authorList>
            <person name="Eastman K.E."/>
            <person name="Pendleton A.L."/>
            <person name="Shaikh M.A."/>
            <person name="Suttiyut T."/>
            <person name="Ogas R."/>
            <person name="Tomko P."/>
            <person name="Gavelis G."/>
            <person name="Widhalm J.R."/>
            <person name="Wisecaver J.H."/>
        </authorList>
    </citation>
    <scope>NUCLEOTIDE SEQUENCE</scope>
    <source>
        <strain evidence="1">ECLA1</strain>
    </source>
</reference>
<protein>
    <submittedName>
        <fullName evidence="1">Uncharacterized protein</fullName>
    </submittedName>
</protein>
<dbReference type="EMBL" id="JAWDGP010003173">
    <property type="protein sequence ID" value="KAK3776804.1"/>
    <property type="molecule type" value="Genomic_DNA"/>
</dbReference>
<evidence type="ECO:0000313" key="2">
    <source>
        <dbReference type="Proteomes" id="UP001283361"/>
    </source>
</evidence>
<dbReference type="Proteomes" id="UP001283361">
    <property type="component" value="Unassembled WGS sequence"/>
</dbReference>
<gene>
    <name evidence="1" type="ORF">RRG08_024581</name>
</gene>
<keyword evidence="2" id="KW-1185">Reference proteome</keyword>
<comment type="caution">
    <text evidence="1">The sequence shown here is derived from an EMBL/GenBank/DDBJ whole genome shotgun (WGS) entry which is preliminary data.</text>
</comment>
<accession>A0AAE1DN83</accession>
<sequence>MAVIETISLHQSTFVFVGADNFLDIIIKCGGFVILACINHSNCFPNSLDTVIPLVHIQVFFHLQQEQSSFPNPAIPSASFILHVDFALSRAAAAAQFS</sequence>
<proteinExistence type="predicted"/>
<evidence type="ECO:0000313" key="1">
    <source>
        <dbReference type="EMBL" id="KAK3776804.1"/>
    </source>
</evidence>